<evidence type="ECO:0000313" key="3">
    <source>
        <dbReference type="EMBL" id="MFC6332305.1"/>
    </source>
</evidence>
<feature type="domain" description="Type III secretion system flagellar brake protein YcgR PilZN" evidence="2">
    <location>
        <begin position="3"/>
        <end position="90"/>
    </location>
</feature>
<dbReference type="EMBL" id="JBHSTE010000002">
    <property type="protein sequence ID" value="MFC6332305.1"/>
    <property type="molecule type" value="Genomic_DNA"/>
</dbReference>
<reference evidence="4" key="1">
    <citation type="journal article" date="2019" name="Int. J. Syst. Evol. Microbiol.">
        <title>The Global Catalogue of Microorganisms (GCM) 10K type strain sequencing project: providing services to taxonomists for standard genome sequencing and annotation.</title>
        <authorList>
            <consortium name="The Broad Institute Genomics Platform"/>
            <consortium name="The Broad Institute Genome Sequencing Center for Infectious Disease"/>
            <person name="Wu L."/>
            <person name="Ma J."/>
        </authorList>
    </citation>
    <scope>NUCLEOTIDE SEQUENCE [LARGE SCALE GENOMIC DNA]</scope>
    <source>
        <strain evidence="4">PCU 280</strain>
    </source>
</reference>
<keyword evidence="3" id="KW-0969">Cilium</keyword>
<dbReference type="Proteomes" id="UP001596233">
    <property type="component" value="Unassembled WGS sequence"/>
</dbReference>
<gene>
    <name evidence="3" type="ORF">ACFP56_06685</name>
</gene>
<dbReference type="InterPro" id="IPR009875">
    <property type="entry name" value="PilZ_domain"/>
</dbReference>
<evidence type="ECO:0000313" key="4">
    <source>
        <dbReference type="Proteomes" id="UP001596233"/>
    </source>
</evidence>
<proteinExistence type="predicted"/>
<accession>A0ABW1V3I6</accession>
<dbReference type="RefSeq" id="WP_379233288.1">
    <property type="nucleotide sequence ID" value="NZ_JBHSTE010000002.1"/>
</dbReference>
<evidence type="ECO:0000259" key="2">
    <source>
        <dbReference type="Pfam" id="PF12945"/>
    </source>
</evidence>
<dbReference type="Pfam" id="PF07238">
    <property type="entry name" value="PilZ"/>
    <property type="match status" value="1"/>
</dbReference>
<keyword evidence="4" id="KW-1185">Reference proteome</keyword>
<comment type="caution">
    <text evidence="3">The sequence shown here is derived from an EMBL/GenBank/DDBJ whole genome shotgun (WGS) entry which is preliminary data.</text>
</comment>
<protein>
    <submittedName>
        <fullName evidence="3">Flagellar brake protein</fullName>
    </submittedName>
</protein>
<name>A0ABW1V3I6_9BACL</name>
<dbReference type="Pfam" id="PF12945">
    <property type="entry name" value="PilZNR"/>
    <property type="match status" value="1"/>
</dbReference>
<evidence type="ECO:0000259" key="1">
    <source>
        <dbReference type="Pfam" id="PF07238"/>
    </source>
</evidence>
<keyword evidence="3" id="KW-0282">Flagellum</keyword>
<dbReference type="InterPro" id="IPR009926">
    <property type="entry name" value="T3SS_YcgR_PilZN"/>
</dbReference>
<organism evidence="3 4">
    <name type="scientific">Paenibacillus septentrionalis</name>
    <dbReference type="NCBI Taxonomy" id="429342"/>
    <lineage>
        <taxon>Bacteria</taxon>
        <taxon>Bacillati</taxon>
        <taxon>Bacillota</taxon>
        <taxon>Bacilli</taxon>
        <taxon>Bacillales</taxon>
        <taxon>Paenibacillaceae</taxon>
        <taxon>Paenibacillus</taxon>
    </lineage>
</organism>
<keyword evidence="3" id="KW-0966">Cell projection</keyword>
<feature type="domain" description="PilZ" evidence="1">
    <location>
        <begin position="103"/>
        <end position="210"/>
    </location>
</feature>
<dbReference type="Gene3D" id="2.40.10.220">
    <property type="entry name" value="predicted glycosyltransferase like domains"/>
    <property type="match status" value="1"/>
</dbReference>
<sequence length="218" mass="25323">MPKISQVVTFKLKDQPTQESVEYRTRVADEYGEILVIDCPINTYNGRMKRLKVGDVLVASFITNTGVKHTFETYVMKERDGLEAAFPLYEIARPAENAMTSIQRRNFFRISIEVDVAVQRLNGKRNVFRTDDIGGGGVSFIVDRHHSFEAGEQLNCWIVLPRRNGSIDHSSFVAEVVREKELETGRKLIMVKFNEIIETERQRIMQFLFEKQIQYRDR</sequence>
<dbReference type="SUPFAM" id="SSF141371">
    <property type="entry name" value="PilZ domain-like"/>
    <property type="match status" value="1"/>
</dbReference>